<comment type="caution">
    <text evidence="1">The sequence shown here is derived from an EMBL/GenBank/DDBJ whole genome shotgun (WGS) entry which is preliminary data.</text>
</comment>
<protein>
    <submittedName>
        <fullName evidence="1">Uncharacterized protein</fullName>
    </submittedName>
</protein>
<evidence type="ECO:0000313" key="1">
    <source>
        <dbReference type="EMBL" id="EDP16829.1"/>
    </source>
</evidence>
<dbReference type="Proteomes" id="UP000005396">
    <property type="component" value="Unassembled WGS sequence"/>
</dbReference>
<evidence type="ECO:0000313" key="2">
    <source>
        <dbReference type="Proteomes" id="UP000005396"/>
    </source>
</evidence>
<sequence>MYFYELSPDFFPDLPKTEGNPYAYGNFSWPELAKTI</sequence>
<organism evidence="1 2">
    <name type="scientific">Enterocloster bolteae (strain ATCC BAA-613 / DSM 15670 / CCUG 46953 / JCM 12243 / WAL 16351)</name>
    <name type="common">Clostridium bolteae</name>
    <dbReference type="NCBI Taxonomy" id="411902"/>
    <lineage>
        <taxon>Bacteria</taxon>
        <taxon>Bacillati</taxon>
        <taxon>Bacillota</taxon>
        <taxon>Clostridia</taxon>
        <taxon>Lachnospirales</taxon>
        <taxon>Lachnospiraceae</taxon>
        <taxon>Enterocloster</taxon>
    </lineage>
</organism>
<accession>A8RRC2</accession>
<name>A8RRC2_ENTBW</name>
<reference evidence="1 2" key="1">
    <citation type="submission" date="2007-08" db="EMBL/GenBank/DDBJ databases">
        <authorList>
            <person name="Fulton L."/>
            <person name="Clifton S."/>
            <person name="Fulton B."/>
            <person name="Xu J."/>
            <person name="Minx P."/>
            <person name="Pepin K.H."/>
            <person name="Johnson M."/>
            <person name="Thiruvilangam P."/>
            <person name="Bhonagiri V."/>
            <person name="Nash W.E."/>
            <person name="Mardis E.R."/>
            <person name="Wilson R.K."/>
        </authorList>
    </citation>
    <scope>NUCLEOTIDE SEQUENCE [LARGE SCALE GENOMIC DNA]</scope>
    <source>
        <strain evidence="2">ATCC BAA-613 / DSM 15670 / CCUG 46953 / JCM 12243 / WAL 16351</strain>
    </source>
</reference>
<proteinExistence type="predicted"/>
<dbReference type="EMBL" id="ABCC02000027">
    <property type="protein sequence ID" value="EDP16829.1"/>
    <property type="molecule type" value="Genomic_DNA"/>
</dbReference>
<dbReference type="AlphaFoldDB" id="A8RRC2"/>
<dbReference type="HOGENOM" id="CLU_3355390_0_0_9"/>
<gene>
    <name evidence="1" type="ORF">CLOBOL_02974</name>
</gene>
<dbReference type="PaxDb" id="411902-CLOBOL_02974"/>
<reference evidence="1 2" key="2">
    <citation type="submission" date="2007-09" db="EMBL/GenBank/DDBJ databases">
        <title>Draft genome sequence of Clostridium bolteae (ATCC BAA-613).</title>
        <authorList>
            <person name="Sudarsanam P."/>
            <person name="Ley R."/>
            <person name="Guruge J."/>
            <person name="Turnbaugh P.J."/>
            <person name="Mahowald M."/>
            <person name="Liep D."/>
            <person name="Gordon J."/>
        </authorList>
    </citation>
    <scope>NUCLEOTIDE SEQUENCE [LARGE SCALE GENOMIC DNA]</scope>
    <source>
        <strain evidence="2">ATCC BAA-613 / DSM 15670 / CCUG 46953 / JCM 12243 / WAL 16351</strain>
    </source>
</reference>